<name>A0ABP1H892_9EUKA</name>
<dbReference type="CDD" id="cd00167">
    <property type="entry name" value="SANT"/>
    <property type="match status" value="1"/>
</dbReference>
<comment type="caution">
    <text evidence="2">The sequence shown here is derived from an EMBL/GenBank/DDBJ whole genome shotgun (WGS) entry which is preliminary data.</text>
</comment>
<dbReference type="Proteomes" id="UP001642409">
    <property type="component" value="Unassembled WGS sequence"/>
</dbReference>
<protein>
    <submittedName>
        <fullName evidence="2">SANT/Myb_domain</fullName>
    </submittedName>
</protein>
<feature type="domain" description="Myb-like" evidence="1">
    <location>
        <begin position="224"/>
        <end position="273"/>
    </location>
</feature>
<dbReference type="InterPro" id="IPR001005">
    <property type="entry name" value="SANT/Myb"/>
</dbReference>
<dbReference type="SUPFAM" id="SSF46689">
    <property type="entry name" value="Homeodomain-like"/>
    <property type="match status" value="1"/>
</dbReference>
<proteinExistence type="predicted"/>
<evidence type="ECO:0000313" key="3">
    <source>
        <dbReference type="Proteomes" id="UP001642409"/>
    </source>
</evidence>
<reference evidence="2 3" key="1">
    <citation type="submission" date="2024-07" db="EMBL/GenBank/DDBJ databases">
        <authorList>
            <person name="Akdeniz Z."/>
        </authorList>
    </citation>
    <scope>NUCLEOTIDE SEQUENCE [LARGE SCALE GENOMIC DNA]</scope>
</reference>
<dbReference type="EMBL" id="CAXDID020000019">
    <property type="protein sequence ID" value="CAL5986034.1"/>
    <property type="molecule type" value="Genomic_DNA"/>
</dbReference>
<accession>A0ABP1H892</accession>
<organism evidence="2 3">
    <name type="scientific">Hexamita inflata</name>
    <dbReference type="NCBI Taxonomy" id="28002"/>
    <lineage>
        <taxon>Eukaryota</taxon>
        <taxon>Metamonada</taxon>
        <taxon>Diplomonadida</taxon>
        <taxon>Hexamitidae</taxon>
        <taxon>Hexamitinae</taxon>
        <taxon>Hexamita</taxon>
    </lineage>
</organism>
<evidence type="ECO:0000259" key="1">
    <source>
        <dbReference type="SMART" id="SM00717"/>
    </source>
</evidence>
<gene>
    <name evidence="2" type="ORF">HINF_LOCUS9222</name>
</gene>
<sequence>MGWRNGPDRFGRNFFICDYNIAYIMIMNTYIERKYHNLIYSSEISTNQIMQPYQSTNFVCDTWLPNLAISQALEFVYVNLYNFQQFSAPFGAGRRTAEIQKFAEFGQILNLGITLEFTKIHLIFLRSRGVSLSPCIHSERERKLNRAPNAVSSHFRRIWKYRESNLKQYRRQNAISARLQKCISTPTMNRDINNQLIENIALLQEIHSLNHLIETIQFSSMPKQRKHWTKGEDELLTQAVNVFGTEDVDKLAQVMVSKTREQIYFRVRYVLNNPVVYKERNIVGFQ</sequence>
<dbReference type="Gene3D" id="1.10.10.60">
    <property type="entry name" value="Homeodomain-like"/>
    <property type="match status" value="1"/>
</dbReference>
<dbReference type="SMART" id="SM00717">
    <property type="entry name" value="SANT"/>
    <property type="match status" value="1"/>
</dbReference>
<keyword evidence="3" id="KW-1185">Reference proteome</keyword>
<evidence type="ECO:0000313" key="2">
    <source>
        <dbReference type="EMBL" id="CAL5986034.1"/>
    </source>
</evidence>
<dbReference type="InterPro" id="IPR009057">
    <property type="entry name" value="Homeodomain-like_sf"/>
</dbReference>